<gene>
    <name evidence="2" type="ORF">IAC23_00140</name>
</gene>
<dbReference type="PANTHER" id="PTHR34585">
    <property type="match status" value="1"/>
</dbReference>
<dbReference type="AlphaFoldDB" id="A0A9D9EC54"/>
<protein>
    <submittedName>
        <fullName evidence="2">Helix-turn-helix domain-containing protein</fullName>
    </submittedName>
</protein>
<dbReference type="EMBL" id="JADIMO010000005">
    <property type="protein sequence ID" value="MBO8444100.1"/>
    <property type="molecule type" value="Genomic_DNA"/>
</dbReference>
<proteinExistence type="predicted"/>
<comment type="caution">
    <text evidence="2">The sequence shown here is derived from an EMBL/GenBank/DDBJ whole genome shotgun (WGS) entry which is preliminary data.</text>
</comment>
<evidence type="ECO:0000259" key="1">
    <source>
        <dbReference type="Pfam" id="PF12728"/>
    </source>
</evidence>
<reference evidence="2" key="2">
    <citation type="journal article" date="2021" name="PeerJ">
        <title>Extensive microbial diversity within the chicken gut microbiome revealed by metagenomics and culture.</title>
        <authorList>
            <person name="Gilroy R."/>
            <person name="Ravi A."/>
            <person name="Getino M."/>
            <person name="Pursley I."/>
            <person name="Horton D.L."/>
            <person name="Alikhan N.F."/>
            <person name="Baker D."/>
            <person name="Gharbi K."/>
            <person name="Hall N."/>
            <person name="Watson M."/>
            <person name="Adriaenssens E.M."/>
            <person name="Foster-Nyarko E."/>
            <person name="Jarju S."/>
            <person name="Secka A."/>
            <person name="Antonio M."/>
            <person name="Oren A."/>
            <person name="Chaudhuri R.R."/>
            <person name="La Ragione R."/>
            <person name="Hildebrand F."/>
            <person name="Pallen M.J."/>
        </authorList>
    </citation>
    <scope>NUCLEOTIDE SEQUENCE</scope>
    <source>
        <strain evidence="2">D5-748</strain>
    </source>
</reference>
<reference evidence="2" key="1">
    <citation type="submission" date="2020-10" db="EMBL/GenBank/DDBJ databases">
        <authorList>
            <person name="Gilroy R."/>
        </authorList>
    </citation>
    <scope>NUCLEOTIDE SEQUENCE</scope>
    <source>
        <strain evidence="2">D5-748</strain>
    </source>
</reference>
<dbReference type="PANTHER" id="PTHR34585:SF22">
    <property type="entry name" value="HELIX-TURN-HELIX DOMAIN-CONTAINING PROTEIN"/>
    <property type="match status" value="1"/>
</dbReference>
<evidence type="ECO:0000313" key="3">
    <source>
        <dbReference type="Proteomes" id="UP000823619"/>
    </source>
</evidence>
<sequence length="100" mass="12079">MNKLIDKDHERIVGLFGRMAAMLKKLESHHEEHRPLLRGERYLTDRDVSQRLRISRRTLQDYRNDGRISYIMLGGKVLYRESDLERMLDDAYRPAFREME</sequence>
<evidence type="ECO:0000313" key="2">
    <source>
        <dbReference type="EMBL" id="MBO8444100.1"/>
    </source>
</evidence>
<dbReference type="SUPFAM" id="SSF46955">
    <property type="entry name" value="Putative DNA-binding domain"/>
    <property type="match status" value="1"/>
</dbReference>
<dbReference type="Proteomes" id="UP000823619">
    <property type="component" value="Unassembled WGS sequence"/>
</dbReference>
<feature type="domain" description="Helix-turn-helix" evidence="1">
    <location>
        <begin position="42"/>
        <end position="89"/>
    </location>
</feature>
<dbReference type="InterPro" id="IPR041657">
    <property type="entry name" value="HTH_17"/>
</dbReference>
<name>A0A9D9EC54_9BACT</name>
<dbReference type="Pfam" id="PF12728">
    <property type="entry name" value="HTH_17"/>
    <property type="match status" value="1"/>
</dbReference>
<organism evidence="2 3">
    <name type="scientific">Candidatus Cryptobacteroides merdavium</name>
    <dbReference type="NCBI Taxonomy" id="2840769"/>
    <lineage>
        <taxon>Bacteria</taxon>
        <taxon>Pseudomonadati</taxon>
        <taxon>Bacteroidota</taxon>
        <taxon>Bacteroidia</taxon>
        <taxon>Bacteroidales</taxon>
        <taxon>Candidatus Cryptobacteroides</taxon>
    </lineage>
</organism>
<accession>A0A9D9EC54</accession>
<dbReference type="InterPro" id="IPR009061">
    <property type="entry name" value="DNA-bd_dom_put_sf"/>
</dbReference>